<dbReference type="AlphaFoldDB" id="A0A0C2D1D7"/>
<feature type="signal peptide" evidence="7">
    <location>
        <begin position="1"/>
        <end position="24"/>
    </location>
</feature>
<reference evidence="9 10" key="1">
    <citation type="submission" date="2014-12" db="EMBL/GenBank/DDBJ databases">
        <title>Genome assembly of Enhygromyxa salina DSM 15201.</title>
        <authorList>
            <person name="Sharma G."/>
            <person name="Subramanian S."/>
        </authorList>
    </citation>
    <scope>NUCLEOTIDE SEQUENCE [LARGE SCALE GENOMIC DNA]</scope>
    <source>
        <strain evidence="9 10">DSM 15201</strain>
    </source>
</reference>
<dbReference type="InterPro" id="IPR013766">
    <property type="entry name" value="Thioredoxin_domain"/>
</dbReference>
<dbReference type="RefSeq" id="WP_052554639.1">
    <property type="nucleotide sequence ID" value="NZ_JMCC02000083.1"/>
</dbReference>
<evidence type="ECO:0000256" key="1">
    <source>
        <dbReference type="ARBA" id="ARBA00005791"/>
    </source>
</evidence>
<dbReference type="EMBL" id="JMCC02000083">
    <property type="protein sequence ID" value="KIG13972.1"/>
    <property type="molecule type" value="Genomic_DNA"/>
</dbReference>
<name>A0A0C2D1D7_9BACT</name>
<feature type="region of interest" description="Disordered" evidence="6">
    <location>
        <begin position="37"/>
        <end position="65"/>
    </location>
</feature>
<gene>
    <name evidence="9" type="ORF">DB30_07388</name>
</gene>
<dbReference type="InterPro" id="IPR036249">
    <property type="entry name" value="Thioredoxin-like_sf"/>
</dbReference>
<keyword evidence="2 7" id="KW-0732">Signal</keyword>
<dbReference type="PANTHER" id="PTHR13887">
    <property type="entry name" value="GLUTATHIONE S-TRANSFERASE KAPPA"/>
    <property type="match status" value="1"/>
</dbReference>
<keyword evidence="4" id="KW-1015">Disulfide bond</keyword>
<comment type="similarity">
    <text evidence="1">Belongs to the thioredoxin family. DsbA subfamily.</text>
</comment>
<dbReference type="InterPro" id="IPR012336">
    <property type="entry name" value="Thioredoxin-like_fold"/>
</dbReference>
<evidence type="ECO:0000313" key="9">
    <source>
        <dbReference type="EMBL" id="KIG13972.1"/>
    </source>
</evidence>
<dbReference type="PROSITE" id="PS51257">
    <property type="entry name" value="PROKAR_LIPOPROTEIN"/>
    <property type="match status" value="1"/>
</dbReference>
<organism evidence="9 10">
    <name type="scientific">Enhygromyxa salina</name>
    <dbReference type="NCBI Taxonomy" id="215803"/>
    <lineage>
        <taxon>Bacteria</taxon>
        <taxon>Pseudomonadati</taxon>
        <taxon>Myxococcota</taxon>
        <taxon>Polyangia</taxon>
        <taxon>Nannocystales</taxon>
        <taxon>Nannocystaceae</taxon>
        <taxon>Enhygromyxa</taxon>
    </lineage>
</organism>
<dbReference type="GO" id="GO:0016491">
    <property type="term" value="F:oxidoreductase activity"/>
    <property type="evidence" value="ECO:0007669"/>
    <property type="project" value="UniProtKB-KW"/>
</dbReference>
<feature type="compositionally biased region" description="Low complexity" evidence="6">
    <location>
        <begin position="37"/>
        <end position="58"/>
    </location>
</feature>
<comment type="caution">
    <text evidence="9">The sequence shown here is derived from an EMBL/GenBank/DDBJ whole genome shotgun (WGS) entry which is preliminary data.</text>
</comment>
<evidence type="ECO:0000259" key="8">
    <source>
        <dbReference type="PROSITE" id="PS51352"/>
    </source>
</evidence>
<dbReference type="SUPFAM" id="SSF52833">
    <property type="entry name" value="Thioredoxin-like"/>
    <property type="match status" value="1"/>
</dbReference>
<protein>
    <submittedName>
        <fullName evidence="9">Periplasmic thiol disulfide interchange protein DsbA</fullName>
    </submittedName>
</protein>
<dbReference type="PANTHER" id="PTHR13887:SF14">
    <property type="entry name" value="DISULFIDE BOND FORMATION PROTEIN D"/>
    <property type="match status" value="1"/>
</dbReference>
<evidence type="ECO:0000256" key="3">
    <source>
        <dbReference type="ARBA" id="ARBA00023002"/>
    </source>
</evidence>
<evidence type="ECO:0000256" key="6">
    <source>
        <dbReference type="SAM" id="MobiDB-lite"/>
    </source>
</evidence>
<accession>A0A0C2D1D7</accession>
<evidence type="ECO:0000256" key="4">
    <source>
        <dbReference type="ARBA" id="ARBA00023157"/>
    </source>
</evidence>
<feature type="domain" description="Thioredoxin" evidence="8">
    <location>
        <begin position="129"/>
        <end position="322"/>
    </location>
</feature>
<evidence type="ECO:0000313" key="10">
    <source>
        <dbReference type="Proteomes" id="UP000031599"/>
    </source>
</evidence>
<dbReference type="Pfam" id="PF13462">
    <property type="entry name" value="Thioredoxin_4"/>
    <property type="match status" value="1"/>
</dbReference>
<dbReference type="PROSITE" id="PS51352">
    <property type="entry name" value="THIOREDOXIN_2"/>
    <property type="match status" value="1"/>
</dbReference>
<sequence>MLRAVRELSTVCALLVATATFGVAACDAQPAKDKAATKTATQPAGKTGAPATGPAADPNPVEAPPADMILEAPGVDLSKLAPAQRDSFFQVINTESSACGQAHSLATSLRDDAECRDSIHVAQFIADRLASGAAAGDIKLDVDTVVKALTPREIPIEGRPVFGNERAPVTVVVFADFQCPMCKHEAPLLRAAIEGQRGRAKLVFKHFPLTEHHPRAEAAGAAAEAAHLQGKFWEMHDLLFANQDALEDADLLAYAKQVPGLDVAKWQADVASEPVKLKVAEDRANGEKLDLPGTPTVYVNGRELVQMLWGGEVDAWIEDALRR</sequence>
<keyword evidence="3" id="KW-0560">Oxidoreductase</keyword>
<evidence type="ECO:0000256" key="2">
    <source>
        <dbReference type="ARBA" id="ARBA00022729"/>
    </source>
</evidence>
<proteinExistence type="inferred from homology"/>
<dbReference type="Proteomes" id="UP000031599">
    <property type="component" value="Unassembled WGS sequence"/>
</dbReference>
<evidence type="ECO:0000256" key="7">
    <source>
        <dbReference type="SAM" id="SignalP"/>
    </source>
</evidence>
<dbReference type="Gene3D" id="3.40.30.10">
    <property type="entry name" value="Glutaredoxin"/>
    <property type="match status" value="1"/>
</dbReference>
<evidence type="ECO:0000256" key="5">
    <source>
        <dbReference type="ARBA" id="ARBA00023284"/>
    </source>
</evidence>
<feature type="chain" id="PRO_5002147091" evidence="7">
    <location>
        <begin position="25"/>
        <end position="323"/>
    </location>
</feature>
<keyword evidence="5" id="KW-0676">Redox-active center</keyword>